<dbReference type="AlphaFoldDB" id="A0A1G2FIF5"/>
<gene>
    <name evidence="4" type="ORF">A3J64_00130</name>
</gene>
<reference evidence="4 5" key="1">
    <citation type="journal article" date="2016" name="Nat. Commun.">
        <title>Thousands of microbial genomes shed light on interconnected biogeochemical processes in an aquifer system.</title>
        <authorList>
            <person name="Anantharaman K."/>
            <person name="Brown C.T."/>
            <person name="Hug L.A."/>
            <person name="Sharon I."/>
            <person name="Castelle C.J."/>
            <person name="Probst A.J."/>
            <person name="Thomas B.C."/>
            <person name="Singh A."/>
            <person name="Wilkins M.J."/>
            <person name="Karaoz U."/>
            <person name="Brodie E.L."/>
            <person name="Williams K.H."/>
            <person name="Hubbard S.S."/>
            <person name="Banfield J.F."/>
        </authorList>
    </citation>
    <scope>NUCLEOTIDE SEQUENCE [LARGE SCALE GENOMIC DNA]</scope>
</reference>
<dbReference type="InterPro" id="IPR051012">
    <property type="entry name" value="CellSynth/LPSAsmb/PSIAsmb"/>
</dbReference>
<dbReference type="InterPro" id="IPR019734">
    <property type="entry name" value="TPR_rpt"/>
</dbReference>
<feature type="repeat" description="TPR" evidence="3">
    <location>
        <begin position="64"/>
        <end position="97"/>
    </location>
</feature>
<dbReference type="InterPro" id="IPR013105">
    <property type="entry name" value="TPR_2"/>
</dbReference>
<proteinExistence type="predicted"/>
<evidence type="ECO:0000313" key="5">
    <source>
        <dbReference type="Proteomes" id="UP000177061"/>
    </source>
</evidence>
<organism evidence="4 5">
    <name type="scientific">Candidatus Portnoybacteria bacterium RIFCSPHIGHO2_12_FULL_38_9</name>
    <dbReference type="NCBI Taxonomy" id="1801997"/>
    <lineage>
        <taxon>Bacteria</taxon>
        <taxon>Candidatus Portnoyibacteriota</taxon>
    </lineage>
</organism>
<protein>
    <submittedName>
        <fullName evidence="4">Uncharacterized protein</fullName>
    </submittedName>
</protein>
<evidence type="ECO:0000256" key="3">
    <source>
        <dbReference type="PROSITE-ProRule" id="PRU00339"/>
    </source>
</evidence>
<accession>A0A1G2FIF5</accession>
<dbReference type="PROSITE" id="PS50005">
    <property type="entry name" value="TPR"/>
    <property type="match status" value="2"/>
</dbReference>
<name>A0A1G2FIF5_9BACT</name>
<comment type="caution">
    <text evidence="4">The sequence shown here is derived from an EMBL/GenBank/DDBJ whole genome shotgun (WGS) entry which is preliminary data.</text>
</comment>
<feature type="repeat" description="TPR" evidence="3">
    <location>
        <begin position="181"/>
        <end position="214"/>
    </location>
</feature>
<dbReference type="PANTHER" id="PTHR45586">
    <property type="entry name" value="TPR REPEAT-CONTAINING PROTEIN PA4667"/>
    <property type="match status" value="1"/>
</dbReference>
<dbReference type="Pfam" id="PF13432">
    <property type="entry name" value="TPR_16"/>
    <property type="match status" value="1"/>
</dbReference>
<sequence length="621" mass="72935">MFRKKKVAREKVIKKQHETRTKELYQWHIKGIALFEQGKFKESLSIFLYLLSQDEIKKSPALSVEMLKSLGGVYFKLQDYNKSLDYYLGALKRTKENPSSFKAVRENIKKELAFTLMLKLATTGQVETALRLCEFRLKKNPKDMAVIEVMGNLLNGLGLWEESNFCYQEVLELWSDDGPKDKLFYKMGLNYFRLNEFEIAEEHFQKGLKENPNNHLNYLGMSQMAWEKKDWPKVIDYLEKAEKLAPEDVSFIPELIEVYCRCDLTKKAISKIQKISKSRNPAVIAQLLNLLMRIKDMGFKEYFFRKTIQICWKNAVFRKELQNALERSSDWRLMDILKNTREKMKGQSENSSVLVNLLKEGENLIIKKHRLIEKYLTLIGWLIPEEEIKELLNQCLVEEIEKILESAFIKGFKNKHKITQDGWQVFVDKIKEEKGEIFSSLREISCFLEELKNITQAKVVFDYLQKGGMLIEENINKLTFRIFPDFPGELKREDLTLLLDFYKKRAELWKGLIDLLVEGKVIPPAWASIEQWAEKTGDRLPVNQVLIEELNREGNNLKMDLILQRIEPTIYRRTYSIASSLLKEKSPVLAARFNQKGGENKHRSSLAIDYFKYIRKEIKIK</sequence>
<keyword evidence="2 3" id="KW-0802">TPR repeat</keyword>
<dbReference type="STRING" id="1801997.A3J64_00130"/>
<dbReference type="Pfam" id="PF07719">
    <property type="entry name" value="TPR_2"/>
    <property type="match status" value="1"/>
</dbReference>
<evidence type="ECO:0000256" key="1">
    <source>
        <dbReference type="ARBA" id="ARBA00022737"/>
    </source>
</evidence>
<dbReference type="EMBL" id="MHNB01000010">
    <property type="protein sequence ID" value="OGZ37358.1"/>
    <property type="molecule type" value="Genomic_DNA"/>
</dbReference>
<dbReference type="PANTHER" id="PTHR45586:SF1">
    <property type="entry name" value="LIPOPOLYSACCHARIDE ASSEMBLY PROTEIN B"/>
    <property type="match status" value="1"/>
</dbReference>
<dbReference type="InterPro" id="IPR011990">
    <property type="entry name" value="TPR-like_helical_dom_sf"/>
</dbReference>
<dbReference type="Gene3D" id="1.25.40.10">
    <property type="entry name" value="Tetratricopeptide repeat domain"/>
    <property type="match status" value="1"/>
</dbReference>
<evidence type="ECO:0000256" key="2">
    <source>
        <dbReference type="ARBA" id="ARBA00022803"/>
    </source>
</evidence>
<dbReference type="SMART" id="SM00028">
    <property type="entry name" value="TPR"/>
    <property type="match status" value="5"/>
</dbReference>
<evidence type="ECO:0000313" key="4">
    <source>
        <dbReference type="EMBL" id="OGZ37358.1"/>
    </source>
</evidence>
<dbReference type="Proteomes" id="UP000177061">
    <property type="component" value="Unassembled WGS sequence"/>
</dbReference>
<dbReference type="SUPFAM" id="SSF48452">
    <property type="entry name" value="TPR-like"/>
    <property type="match status" value="1"/>
</dbReference>
<keyword evidence="1" id="KW-0677">Repeat</keyword>